<gene>
    <name evidence="1" type="ORF">TRAPUB_7059</name>
</gene>
<protein>
    <submittedName>
        <fullName evidence="1">Uncharacterized protein</fullName>
    </submittedName>
</protein>
<name>A0A1M2V4G5_TRAPU</name>
<dbReference type="OrthoDB" id="3026155at2759"/>
<keyword evidence="2" id="KW-1185">Reference proteome</keyword>
<dbReference type="Proteomes" id="UP000184267">
    <property type="component" value="Unassembled WGS sequence"/>
</dbReference>
<accession>A0A1M2V4G5</accession>
<dbReference type="EMBL" id="MNAD01001671">
    <property type="protein sequence ID" value="OJT02406.1"/>
    <property type="molecule type" value="Genomic_DNA"/>
</dbReference>
<proteinExistence type="predicted"/>
<sequence length="208" mass="24354">MSKTVTITQCNTVLPQTLKKQLRDDKTREVVAKAFEDAFGNVAKNEALADILNLNKRVKEIDDDFQKISGDLYKFDRQNFLDEKKRALRLHREWAKYHQRFKDILELSRKNASKARSVLWLYGEAVLTDFTAERIPDIKIELESFMEEVDTMQEEALTSEQGFKKLAEDLRLFATIIEDALERRGVRFSIELQNARSHLTQLEKKLKM</sequence>
<evidence type="ECO:0000313" key="2">
    <source>
        <dbReference type="Proteomes" id="UP000184267"/>
    </source>
</evidence>
<comment type="caution">
    <text evidence="1">The sequence shown here is derived from an EMBL/GenBank/DDBJ whole genome shotgun (WGS) entry which is preliminary data.</text>
</comment>
<evidence type="ECO:0000313" key="1">
    <source>
        <dbReference type="EMBL" id="OJT02406.1"/>
    </source>
</evidence>
<reference evidence="1 2" key="1">
    <citation type="submission" date="2016-10" db="EMBL/GenBank/DDBJ databases">
        <title>Genome sequence of the basidiomycete white-rot fungus Trametes pubescens.</title>
        <authorList>
            <person name="Makela M.R."/>
            <person name="Granchi Z."/>
            <person name="Peng M."/>
            <person name="De Vries R.P."/>
            <person name="Grigoriev I."/>
            <person name="Riley R."/>
            <person name="Hilden K."/>
        </authorList>
    </citation>
    <scope>NUCLEOTIDE SEQUENCE [LARGE SCALE GENOMIC DNA]</scope>
    <source>
        <strain evidence="1 2">FBCC735</strain>
    </source>
</reference>
<dbReference type="AlphaFoldDB" id="A0A1M2V4G5"/>
<organism evidence="1 2">
    <name type="scientific">Trametes pubescens</name>
    <name type="common">White-rot fungus</name>
    <dbReference type="NCBI Taxonomy" id="154538"/>
    <lineage>
        <taxon>Eukaryota</taxon>
        <taxon>Fungi</taxon>
        <taxon>Dikarya</taxon>
        <taxon>Basidiomycota</taxon>
        <taxon>Agaricomycotina</taxon>
        <taxon>Agaricomycetes</taxon>
        <taxon>Polyporales</taxon>
        <taxon>Polyporaceae</taxon>
        <taxon>Trametes</taxon>
    </lineage>
</organism>